<accession>A0A9J9KY57</accession>
<proteinExistence type="predicted"/>
<dbReference type="KEGG" id="ent:Ent638_3345"/>
<name>A0A9J9KY57_ENT38</name>
<gene>
    <name evidence="1" type="ordered locus">Ent638_3345</name>
</gene>
<dbReference type="Proteomes" id="UP000000230">
    <property type="component" value="Chromosome"/>
</dbReference>
<keyword evidence="2" id="KW-1185">Reference proteome</keyword>
<sequence>MKYDGYEPRAAFYTEKTLKKQSINEDVARPVRKIFQLLFQCNASDIKKSWNSGQKVT</sequence>
<dbReference type="EMBL" id="CP000653">
    <property type="protein sequence ID" value="ABP62007.1"/>
    <property type="molecule type" value="Genomic_DNA"/>
</dbReference>
<evidence type="ECO:0000313" key="1">
    <source>
        <dbReference type="EMBL" id="ABP62007.1"/>
    </source>
</evidence>
<evidence type="ECO:0000313" key="2">
    <source>
        <dbReference type="Proteomes" id="UP000000230"/>
    </source>
</evidence>
<protein>
    <submittedName>
        <fullName evidence="1">Uncharacterized protein</fullName>
    </submittedName>
</protein>
<organism evidence="1 2">
    <name type="scientific">Enterobacter sp. (strain 638)</name>
    <dbReference type="NCBI Taxonomy" id="399742"/>
    <lineage>
        <taxon>Bacteria</taxon>
        <taxon>Pseudomonadati</taxon>
        <taxon>Pseudomonadota</taxon>
        <taxon>Gammaproteobacteria</taxon>
        <taxon>Enterobacterales</taxon>
        <taxon>Enterobacteriaceae</taxon>
        <taxon>Enterobacter</taxon>
    </lineage>
</organism>
<reference evidence="2" key="1">
    <citation type="journal article" date="2010" name="PLoS Genet.">
        <title>Genome sequence of the plant growth promoting endophytic bacterium Enterobacter sp. 638.</title>
        <authorList>
            <person name="Taghavi S."/>
            <person name="van der Lelie D."/>
            <person name="Hoffman A."/>
            <person name="Zhang Y.B."/>
            <person name="Walla M.D."/>
            <person name="Vangronsveld J."/>
            <person name="Newman L."/>
            <person name="Monchy S."/>
        </authorList>
    </citation>
    <scope>NUCLEOTIDE SEQUENCE [LARGE SCALE GENOMIC DNA]</scope>
    <source>
        <strain evidence="2">638</strain>
    </source>
</reference>
<dbReference type="AlphaFoldDB" id="A0A9J9KY57"/>